<evidence type="ECO:0000256" key="1">
    <source>
        <dbReference type="SAM" id="SignalP"/>
    </source>
</evidence>
<dbReference type="OrthoDB" id="9811036at2"/>
<reference evidence="3 4" key="1">
    <citation type="submission" date="2018-11" db="EMBL/GenBank/DDBJ databases">
        <title>Genomic Encyclopedia of Type Strains, Phase IV (KMG-IV): sequencing the most valuable type-strain genomes for metagenomic binning, comparative biology and taxonomic classification.</title>
        <authorList>
            <person name="Goeker M."/>
        </authorList>
    </citation>
    <scope>NUCLEOTIDE SEQUENCE [LARGE SCALE GENOMIC DNA]</scope>
    <source>
        <strain evidence="3 4">DSM 104731</strain>
    </source>
</reference>
<proteinExistence type="predicted"/>
<keyword evidence="1" id="KW-0732">Signal</keyword>
<gene>
    <name evidence="3" type="ORF">EDD53_1971</name>
</gene>
<feature type="chain" id="PRO_5018063834" evidence="1">
    <location>
        <begin position="25"/>
        <end position="270"/>
    </location>
</feature>
<sequence length="270" mass="28760">MIKNLISSFSAAIIALAMASSAQADTKDPLGANVQVSLMQGWTMANGNYMAALRVDLAPGWHTYWRAPGAAGIPPVFRWMGNSTAIQAKYHWPVPTIYSQNGMRFLGYEDSLILPIEFTPSASGDIVVSGAVTLGVCDDVCMPFTAQLDAHFSAQAAAQNKQVIQAQLNAKPKRITSAICDAKPIADGIKLSATVNIPSLGATEMAVIEHPDPSIWVSEATSMRKGRTVTMSSDMVPTNAAPFLLNRSQVRLTVIGEDGKAYETLGCKAS</sequence>
<comment type="caution">
    <text evidence="3">The sequence shown here is derived from an EMBL/GenBank/DDBJ whole genome shotgun (WGS) entry which is preliminary data.</text>
</comment>
<feature type="domain" description="Thiol:disulfide interchange protein DsbD N-terminal" evidence="2">
    <location>
        <begin position="45"/>
        <end position="150"/>
    </location>
</feature>
<dbReference type="RefSeq" id="WP_123793036.1">
    <property type="nucleotide sequence ID" value="NZ_RKQK01000003.1"/>
</dbReference>
<name>A0A3N4UGA3_9RHOB</name>
<dbReference type="EMBL" id="RKQK01000003">
    <property type="protein sequence ID" value="RPE66271.1"/>
    <property type="molecule type" value="Genomic_DNA"/>
</dbReference>
<feature type="signal peptide" evidence="1">
    <location>
        <begin position="1"/>
        <end position="24"/>
    </location>
</feature>
<evidence type="ECO:0000313" key="4">
    <source>
        <dbReference type="Proteomes" id="UP000269689"/>
    </source>
</evidence>
<keyword evidence="4" id="KW-1185">Reference proteome</keyword>
<dbReference type="AlphaFoldDB" id="A0A3N4UGA3"/>
<dbReference type="InterPro" id="IPR028250">
    <property type="entry name" value="DsbDN"/>
</dbReference>
<accession>A0A3N4UGA3</accession>
<protein>
    <submittedName>
        <fullName evidence="3">Disulfide bond corrector protein DsbC</fullName>
    </submittedName>
</protein>
<dbReference type="Proteomes" id="UP000269689">
    <property type="component" value="Unassembled WGS sequence"/>
</dbReference>
<evidence type="ECO:0000259" key="2">
    <source>
        <dbReference type="Pfam" id="PF11412"/>
    </source>
</evidence>
<organism evidence="3 4">
    <name type="scientific">Pacificibacter maritimus</name>
    <dbReference type="NCBI Taxonomy" id="762213"/>
    <lineage>
        <taxon>Bacteria</taxon>
        <taxon>Pseudomonadati</taxon>
        <taxon>Pseudomonadota</taxon>
        <taxon>Alphaproteobacteria</taxon>
        <taxon>Rhodobacterales</taxon>
        <taxon>Roseobacteraceae</taxon>
        <taxon>Pacificibacter</taxon>
    </lineage>
</organism>
<evidence type="ECO:0000313" key="3">
    <source>
        <dbReference type="EMBL" id="RPE66271.1"/>
    </source>
</evidence>
<dbReference type="Pfam" id="PF11412">
    <property type="entry name" value="DsbD_N"/>
    <property type="match status" value="1"/>
</dbReference>